<dbReference type="PANTHER" id="PTHR21337">
    <property type="entry name" value="PHOSPHO-2-DEHYDRO-3-DEOXYHEPTONATE ALDOLASE 1, 2"/>
    <property type="match status" value="1"/>
</dbReference>
<comment type="similarity">
    <text evidence="1 4">Belongs to the class-II DAHP synthase family.</text>
</comment>
<dbReference type="Proteomes" id="UP000533598">
    <property type="component" value="Unassembled WGS sequence"/>
</dbReference>
<dbReference type="AlphaFoldDB" id="A0A7W7FRG0"/>
<gene>
    <name evidence="5" type="ORF">HNR67_002069</name>
</gene>
<feature type="binding site" evidence="3">
    <location>
        <position position="77"/>
    </location>
    <ligand>
        <name>Mn(2+)</name>
        <dbReference type="ChEBI" id="CHEBI:29035"/>
    </ligand>
</feature>
<keyword evidence="2 4" id="KW-0808">Transferase</keyword>
<organism evidence="5 6">
    <name type="scientific">Crossiella cryophila</name>
    <dbReference type="NCBI Taxonomy" id="43355"/>
    <lineage>
        <taxon>Bacteria</taxon>
        <taxon>Bacillati</taxon>
        <taxon>Actinomycetota</taxon>
        <taxon>Actinomycetes</taxon>
        <taxon>Pseudonocardiales</taxon>
        <taxon>Pseudonocardiaceae</taxon>
        <taxon>Crossiella</taxon>
    </lineage>
</organism>
<evidence type="ECO:0000256" key="1">
    <source>
        <dbReference type="ARBA" id="ARBA00008911"/>
    </source>
</evidence>
<keyword evidence="3" id="KW-0104">Cadmium</keyword>
<dbReference type="PANTHER" id="PTHR21337:SF0">
    <property type="entry name" value="PHOSPHO-2-DEHYDRO-3-DEOXYHEPTONATE ALDOLASE"/>
    <property type="match status" value="1"/>
</dbReference>
<keyword evidence="4" id="KW-0028">Amino-acid biosynthesis</keyword>
<dbReference type="EC" id="2.5.1.54" evidence="4"/>
<dbReference type="Pfam" id="PF01474">
    <property type="entry name" value="DAHP_synth_2"/>
    <property type="match status" value="2"/>
</dbReference>
<dbReference type="InterPro" id="IPR013785">
    <property type="entry name" value="Aldolase_TIM"/>
</dbReference>
<dbReference type="EMBL" id="JACHMH010000001">
    <property type="protein sequence ID" value="MBB4675951.1"/>
    <property type="molecule type" value="Genomic_DNA"/>
</dbReference>
<keyword evidence="4" id="KW-0057">Aromatic amino acid biosynthesis</keyword>
<dbReference type="UniPathway" id="UPA00053">
    <property type="reaction ID" value="UER00084"/>
</dbReference>
<evidence type="ECO:0000313" key="6">
    <source>
        <dbReference type="Proteomes" id="UP000533598"/>
    </source>
</evidence>
<comment type="catalytic activity">
    <reaction evidence="4">
        <text>D-erythrose 4-phosphate + phosphoenolpyruvate + H2O = 7-phospho-2-dehydro-3-deoxy-D-arabino-heptonate + phosphate</text>
        <dbReference type="Rhea" id="RHEA:14717"/>
        <dbReference type="ChEBI" id="CHEBI:15377"/>
        <dbReference type="ChEBI" id="CHEBI:16897"/>
        <dbReference type="ChEBI" id="CHEBI:43474"/>
        <dbReference type="ChEBI" id="CHEBI:58394"/>
        <dbReference type="ChEBI" id="CHEBI:58702"/>
        <dbReference type="EC" id="2.5.1.54"/>
    </reaction>
</comment>
<dbReference type="GO" id="GO:0009073">
    <property type="term" value="P:aromatic amino acid family biosynthetic process"/>
    <property type="evidence" value="ECO:0007669"/>
    <property type="project" value="UniProtKB-KW"/>
</dbReference>
<dbReference type="GO" id="GO:0009423">
    <property type="term" value="P:chorismate biosynthetic process"/>
    <property type="evidence" value="ECO:0007669"/>
    <property type="project" value="UniProtKB-UniPathway"/>
</dbReference>
<feature type="binding site" evidence="3">
    <location>
        <position position="277"/>
    </location>
    <ligand>
        <name>phosphoenolpyruvate</name>
        <dbReference type="ChEBI" id="CHEBI:58702"/>
    </ligand>
</feature>
<comment type="cofactor">
    <cofactor evidence="3">
        <name>Mn(2+)</name>
        <dbReference type="ChEBI" id="CHEBI:29035"/>
    </cofactor>
    <cofactor evidence="3">
        <name>Co(2+)</name>
        <dbReference type="ChEBI" id="CHEBI:48828"/>
    </cofactor>
    <cofactor evidence="3">
        <name>Cd(2+)</name>
        <dbReference type="ChEBI" id="CHEBI:48775"/>
    </cofactor>
    <text evidence="3">Binds 1 divalent cation per subunit. The enzyme is active with manganese, cobalt or cadmium ions.</text>
</comment>
<reference evidence="5 6" key="1">
    <citation type="submission" date="2020-08" db="EMBL/GenBank/DDBJ databases">
        <title>Sequencing the genomes of 1000 actinobacteria strains.</title>
        <authorList>
            <person name="Klenk H.-P."/>
        </authorList>
    </citation>
    <scope>NUCLEOTIDE SEQUENCE [LARGE SCALE GENOMIC DNA]</scope>
    <source>
        <strain evidence="5 6">DSM 44230</strain>
    </source>
</reference>
<feature type="binding site" evidence="3">
    <location>
        <position position="350"/>
    </location>
    <ligand>
        <name>Mn(2+)</name>
        <dbReference type="ChEBI" id="CHEBI:29035"/>
    </ligand>
</feature>
<keyword evidence="3" id="KW-0170">Cobalt</keyword>
<evidence type="ECO:0000256" key="2">
    <source>
        <dbReference type="ARBA" id="ARBA00022679"/>
    </source>
</evidence>
<feature type="binding site" evidence="3">
    <location>
        <position position="246"/>
    </location>
    <ligand>
        <name>phosphoenolpyruvate</name>
        <dbReference type="ChEBI" id="CHEBI:58702"/>
    </ligand>
</feature>
<feature type="binding site" evidence="3">
    <location>
        <position position="378"/>
    </location>
    <ligand>
        <name>Mn(2+)</name>
        <dbReference type="ChEBI" id="CHEBI:29035"/>
    </ligand>
</feature>
<dbReference type="RefSeq" id="WP_185001841.1">
    <property type="nucleotide sequence ID" value="NZ_BAAAUI010000021.1"/>
</dbReference>
<feature type="binding site" evidence="3">
    <location>
        <position position="308"/>
    </location>
    <ligand>
        <name>Mn(2+)</name>
        <dbReference type="ChEBI" id="CHEBI:29035"/>
    </ligand>
</feature>
<comment type="caution">
    <text evidence="5">The sequence shown here is derived from an EMBL/GenBank/DDBJ whole genome shotgun (WGS) entry which is preliminary data.</text>
</comment>
<accession>A0A7W7FRG0</accession>
<keyword evidence="6" id="KW-1185">Reference proteome</keyword>
<keyword evidence="3" id="KW-0464">Manganese</keyword>
<dbReference type="SUPFAM" id="SSF51569">
    <property type="entry name" value="Aldolase"/>
    <property type="match status" value="1"/>
</dbReference>
<evidence type="ECO:0000256" key="4">
    <source>
        <dbReference type="RuleBase" id="RU363071"/>
    </source>
</evidence>
<dbReference type="InterPro" id="IPR002480">
    <property type="entry name" value="DAHP_synth_2"/>
</dbReference>
<feature type="binding site" evidence="3">
    <location>
        <position position="116"/>
    </location>
    <ligand>
        <name>phosphoenolpyruvate</name>
        <dbReference type="ChEBI" id="CHEBI:58702"/>
    </ligand>
</feature>
<name>A0A7W7FRG0_9PSEU</name>
<dbReference type="GO" id="GO:0003849">
    <property type="term" value="F:3-deoxy-7-phosphoheptulonate synthase activity"/>
    <property type="evidence" value="ECO:0007669"/>
    <property type="project" value="UniProtKB-EC"/>
</dbReference>
<sequence>MHTELIRESLAAEELAYWQLLPARQQPNWTDPTLAAAHRAELAARPGLVHWSEVDGLSRWLAEVSTGSAKVVQAGDCAEDPAECTPEHIARKVAMLDALAGVVGGGSGLPVARVGRFAGQFAKPRSKPSERHGQLDLPSYRGHLVNGPEADPAARRPDSARLLSCYDAAGVAVGALRGARRPFGQPVWTSHEALVLDYELPLLRKNPDGETFLASTHWPWIGDRTRQPDGAHVRLLASVANPVACKVGPTTPRADLLKLCEVLDPHRTPGRLTLIARFGARRTPELAPLVAAVRAAGHPVVWLSDPMHGNTVSAAGGVKTRLLADLISEVSQFQRIVPEQGGIAGGLHLEATPDPVTECLGAGVEPDDLGRCYTSLCDPRLNQQQAITLAAAWR</sequence>
<evidence type="ECO:0000313" key="5">
    <source>
        <dbReference type="EMBL" id="MBB4675951.1"/>
    </source>
</evidence>
<proteinExistence type="inferred from homology"/>
<comment type="pathway">
    <text evidence="4">Metabolic intermediate biosynthesis; chorismate biosynthesis; chorismate from D-erythrose 4-phosphate and phosphoenolpyruvate: step 1/7.</text>
</comment>
<protein>
    <recommendedName>
        <fullName evidence="4">Phospho-2-dehydro-3-deoxyheptonate aldolase</fullName>
        <ecNumber evidence="4">2.5.1.54</ecNumber>
    </recommendedName>
</protein>
<dbReference type="Gene3D" id="3.20.20.70">
    <property type="entry name" value="Aldolase class I"/>
    <property type="match status" value="1"/>
</dbReference>
<dbReference type="GO" id="GO:0008652">
    <property type="term" value="P:amino acid biosynthetic process"/>
    <property type="evidence" value="ECO:0007669"/>
    <property type="project" value="UniProtKB-KW"/>
</dbReference>
<evidence type="ECO:0000256" key="3">
    <source>
        <dbReference type="PIRSR" id="PIRSR602480-1"/>
    </source>
</evidence>